<name>K9P760_CYAGP</name>
<evidence type="ECO:0000259" key="6">
    <source>
        <dbReference type="Pfam" id="PF13844"/>
    </source>
</evidence>
<evidence type="ECO:0000256" key="2">
    <source>
        <dbReference type="ARBA" id="ARBA00022676"/>
    </source>
</evidence>
<dbReference type="KEGG" id="cgc:Cyagr_1395"/>
<keyword evidence="3" id="KW-0808">Transferase</keyword>
<dbReference type="InterPro" id="IPR011990">
    <property type="entry name" value="TPR-like_helical_dom_sf"/>
</dbReference>
<dbReference type="InterPro" id="IPR051939">
    <property type="entry name" value="Glycosyltr_41/O-GlcNAc_trsf"/>
</dbReference>
<dbReference type="HOGENOM" id="CLU_382534_0_0_3"/>
<protein>
    <recommendedName>
        <fullName evidence="6">O-GlcNAc transferase C-terminal domain-containing protein</fullName>
    </recommendedName>
</protein>
<dbReference type="GO" id="GO:0016757">
    <property type="term" value="F:glycosyltransferase activity"/>
    <property type="evidence" value="ECO:0007669"/>
    <property type="project" value="UniProtKB-KW"/>
</dbReference>
<dbReference type="Gene3D" id="3.40.50.2000">
    <property type="entry name" value="Glycogen Phosphorylase B"/>
    <property type="match status" value="1"/>
</dbReference>
<evidence type="ECO:0000256" key="5">
    <source>
        <dbReference type="ARBA" id="ARBA00022803"/>
    </source>
</evidence>
<dbReference type="PANTHER" id="PTHR44835:SF1">
    <property type="entry name" value="PROTEIN O-GLCNAC TRANSFERASE"/>
    <property type="match status" value="1"/>
</dbReference>
<dbReference type="eggNOG" id="COG3914">
    <property type="taxonomic scope" value="Bacteria"/>
</dbReference>
<dbReference type="AlphaFoldDB" id="K9P760"/>
<dbReference type="STRING" id="292564.Cyagr_1395"/>
<dbReference type="EMBL" id="CP003495">
    <property type="protein sequence ID" value="AFY28566.1"/>
    <property type="molecule type" value="Genomic_DNA"/>
</dbReference>
<dbReference type="OrthoDB" id="146908at2"/>
<evidence type="ECO:0000256" key="4">
    <source>
        <dbReference type="ARBA" id="ARBA00022737"/>
    </source>
</evidence>
<feature type="domain" description="O-GlcNAc transferase C-terminal" evidence="6">
    <location>
        <begin position="518"/>
        <end position="708"/>
    </location>
</feature>
<evidence type="ECO:0000256" key="1">
    <source>
        <dbReference type="ARBA" id="ARBA00004922"/>
    </source>
</evidence>
<gene>
    <name evidence="7" type="ordered locus">Cyagr_1395</name>
</gene>
<reference evidence="8" key="1">
    <citation type="journal article" date="2013" name="Proc. Natl. Acad. Sci. U.S.A.">
        <title>Improving the coverage of the cyanobacterial phylum using diversity-driven genome sequencing.</title>
        <authorList>
            <person name="Shih P.M."/>
            <person name="Wu D."/>
            <person name="Latifi A."/>
            <person name="Axen S.D."/>
            <person name="Fewer D.P."/>
            <person name="Talla E."/>
            <person name="Calteau A."/>
            <person name="Cai F."/>
            <person name="Tandeau de Marsac N."/>
            <person name="Rippka R."/>
            <person name="Herdman M."/>
            <person name="Sivonen K."/>
            <person name="Coursin T."/>
            <person name="Laurent T."/>
            <person name="Goodwin L."/>
            <person name="Nolan M."/>
            <person name="Davenport K.W."/>
            <person name="Han C.S."/>
            <person name="Rubin E.M."/>
            <person name="Eisen J.A."/>
            <person name="Woyke T."/>
            <person name="Gugger M."/>
            <person name="Kerfeld C.A."/>
        </authorList>
    </citation>
    <scope>NUCLEOTIDE SEQUENCE [LARGE SCALE GENOMIC DNA]</scope>
    <source>
        <strain evidence="8">ATCC 27147 / PCC 6307</strain>
    </source>
</reference>
<dbReference type="Gene3D" id="1.25.40.10">
    <property type="entry name" value="Tetratricopeptide repeat domain"/>
    <property type="match status" value="1"/>
</dbReference>
<dbReference type="RefSeq" id="WP_015109019.1">
    <property type="nucleotide sequence ID" value="NC_019675.1"/>
</dbReference>
<organism evidence="7 8">
    <name type="scientific">Cyanobium gracile (strain ATCC 27147 / PCC 6307)</name>
    <dbReference type="NCBI Taxonomy" id="292564"/>
    <lineage>
        <taxon>Bacteria</taxon>
        <taxon>Bacillati</taxon>
        <taxon>Cyanobacteriota</taxon>
        <taxon>Cyanophyceae</taxon>
        <taxon>Synechococcales</taxon>
        <taxon>Prochlorococcaceae</taxon>
        <taxon>Cyanobium</taxon>
    </lineage>
</organism>
<comment type="pathway">
    <text evidence="1">Protein modification; protein glycosylation.</text>
</comment>
<evidence type="ECO:0000313" key="7">
    <source>
        <dbReference type="EMBL" id="AFY28566.1"/>
    </source>
</evidence>
<dbReference type="Proteomes" id="UP000010388">
    <property type="component" value="Chromosome"/>
</dbReference>
<accession>K9P760</accession>
<dbReference type="Gene3D" id="3.40.50.11380">
    <property type="match status" value="1"/>
</dbReference>
<dbReference type="SUPFAM" id="SSF48452">
    <property type="entry name" value="TPR-like"/>
    <property type="match status" value="1"/>
</dbReference>
<dbReference type="InterPro" id="IPR029489">
    <property type="entry name" value="OGT/SEC/SPY_C"/>
</dbReference>
<dbReference type="PANTHER" id="PTHR44835">
    <property type="entry name" value="UDP-N-ACETYLGLUCOSAMINE--PEPTIDE N-ACETYLGLUCOSAMINYLTRANSFERASE SPINDLY-RELATED"/>
    <property type="match status" value="1"/>
</dbReference>
<keyword evidence="4" id="KW-0677">Repeat</keyword>
<dbReference type="Pfam" id="PF13844">
    <property type="entry name" value="Glyco_transf_41"/>
    <property type="match status" value="1"/>
</dbReference>
<evidence type="ECO:0000313" key="8">
    <source>
        <dbReference type="Proteomes" id="UP000010388"/>
    </source>
</evidence>
<sequence length="723" mass="81695">MLRFSKMWTSGLSNPEAKERAYILCRVGEYRKAATLALSQRKSYTGPANKYDMALPLALSKCGHYRASILVATKLARSTSTLQADLIEIASDCLKNINITSSDVINILDYCKSIRLSPGEAASIAAGIRDQKVQSLFLDEARSRYGYSSEDLNYIAACVSYMKEDIPAALRLLQPNQENGRLSTASAKLSARILSQTGHLYSARRYACFAIRSNRHDAEALNILGHVLYQEAKWKAARKVYSLVHQITADELSKLNMCFILPRVAVSLNDLANAFESFKGNLANFSDQEDFIGIENALRLSFPICLSFYLAYQGSINLKWLLEAYYRIIRSSARKIVNENIFFHSPCGKERSIRFHHSKGHGKIRIGFISRNFHQHSNLQAHQGLIKGLNRDIFEISIIHRHGAIEDTAHIDLNESVDKTIYLSADFGAGCKRIADLKLAVLFFTDIGMFPLDGILPMIRLATHQVTSWGLPHTTGLSEIDHYLRSKIFDDCEDQHEYSESLASINGYLGYFDTATSPLTVKTTDYFMLPPDRFLIGCLQSLHKLHPEFDSYLEEIAKLDESILIVIAAAESNELNQRFIRRIKTAAPTAYKQLCFVQKMTMQDYYSLNSLLDLNLDPIHYGAGITFIETAWCGPPCVTLRGNTVRSAVVSRSYEYAEIVDPPIARSKSEYVNWVRLLMTNAKLRYKLKQEIHQKSKGTIYNNEEYVRSSEAFLQNLAIRGHE</sequence>
<keyword evidence="5" id="KW-0802">TPR repeat</keyword>
<dbReference type="SUPFAM" id="SSF53756">
    <property type="entry name" value="UDP-Glycosyltransferase/glycogen phosphorylase"/>
    <property type="match status" value="1"/>
</dbReference>
<keyword evidence="2" id="KW-0328">Glycosyltransferase</keyword>
<proteinExistence type="predicted"/>
<evidence type="ECO:0000256" key="3">
    <source>
        <dbReference type="ARBA" id="ARBA00022679"/>
    </source>
</evidence>